<evidence type="ECO:0000313" key="3">
    <source>
        <dbReference type="EMBL" id="GLS73043.1"/>
    </source>
</evidence>
<keyword evidence="4" id="KW-1185">Reference proteome</keyword>
<dbReference type="EMBL" id="BSPL01000023">
    <property type="protein sequence ID" value="GLS73043.1"/>
    <property type="molecule type" value="Genomic_DNA"/>
</dbReference>
<keyword evidence="2" id="KW-1133">Transmembrane helix</keyword>
<name>A0AA37TKM3_9HYPH</name>
<evidence type="ECO:0000256" key="2">
    <source>
        <dbReference type="SAM" id="Phobius"/>
    </source>
</evidence>
<dbReference type="AlphaFoldDB" id="A0AA37TKM3"/>
<accession>A0AA37TKM3</accession>
<protein>
    <submittedName>
        <fullName evidence="3">Uncharacterized protein</fullName>
    </submittedName>
</protein>
<evidence type="ECO:0000256" key="1">
    <source>
        <dbReference type="SAM" id="MobiDB-lite"/>
    </source>
</evidence>
<keyword evidence="2" id="KW-0472">Membrane</keyword>
<organism evidence="3 4">
    <name type="scientific">Methylobacterium tardum</name>
    <dbReference type="NCBI Taxonomy" id="374432"/>
    <lineage>
        <taxon>Bacteria</taxon>
        <taxon>Pseudomonadati</taxon>
        <taxon>Pseudomonadota</taxon>
        <taxon>Alphaproteobacteria</taxon>
        <taxon>Hyphomicrobiales</taxon>
        <taxon>Methylobacteriaceae</taxon>
        <taxon>Methylobacterium</taxon>
    </lineage>
</organism>
<gene>
    <name evidence="3" type="ORF">GCM10007890_50580</name>
</gene>
<comment type="caution">
    <text evidence="3">The sequence shown here is derived from an EMBL/GenBank/DDBJ whole genome shotgun (WGS) entry which is preliminary data.</text>
</comment>
<reference evidence="4" key="1">
    <citation type="journal article" date="2019" name="Int. J. Syst. Evol. Microbiol.">
        <title>The Global Catalogue of Microorganisms (GCM) 10K type strain sequencing project: providing services to taxonomists for standard genome sequencing and annotation.</title>
        <authorList>
            <consortium name="The Broad Institute Genomics Platform"/>
            <consortium name="The Broad Institute Genome Sequencing Center for Infectious Disease"/>
            <person name="Wu L."/>
            <person name="Ma J."/>
        </authorList>
    </citation>
    <scope>NUCLEOTIDE SEQUENCE [LARGE SCALE GENOMIC DNA]</scope>
    <source>
        <strain evidence="4">NBRC 103632</strain>
    </source>
</reference>
<evidence type="ECO:0000313" key="4">
    <source>
        <dbReference type="Proteomes" id="UP001157440"/>
    </source>
</evidence>
<feature type="transmembrane region" description="Helical" evidence="2">
    <location>
        <begin position="51"/>
        <end position="70"/>
    </location>
</feature>
<dbReference type="Proteomes" id="UP001157440">
    <property type="component" value="Unassembled WGS sequence"/>
</dbReference>
<keyword evidence="2" id="KW-0812">Transmembrane</keyword>
<sequence>MAYVLIALLGAACGVLLTWYLLIPIVTLVAVAAGVAGAIKGHPIGSVLADTAIFVCILEASWIASVFVVARLPHRQRRSAESTDQARRSTHGPSEHEG</sequence>
<proteinExistence type="predicted"/>
<feature type="region of interest" description="Disordered" evidence="1">
    <location>
        <begin position="75"/>
        <end position="98"/>
    </location>
</feature>
<feature type="compositionally biased region" description="Basic and acidic residues" evidence="1">
    <location>
        <begin position="78"/>
        <end position="98"/>
    </location>
</feature>